<evidence type="ECO:0000313" key="2">
    <source>
        <dbReference type="Proteomes" id="UP000321393"/>
    </source>
</evidence>
<protein>
    <submittedName>
        <fullName evidence="1">Uncharacterized protein</fullName>
    </submittedName>
</protein>
<dbReference type="EMBL" id="SSTE01019715">
    <property type="protein sequence ID" value="KAA0036160.1"/>
    <property type="molecule type" value="Genomic_DNA"/>
</dbReference>
<proteinExistence type="predicted"/>
<evidence type="ECO:0000313" key="1">
    <source>
        <dbReference type="EMBL" id="KAA0036160.1"/>
    </source>
</evidence>
<gene>
    <name evidence="1" type="ORF">E6C27_scaffold69G00170</name>
</gene>
<reference evidence="1 2" key="1">
    <citation type="submission" date="2019-08" db="EMBL/GenBank/DDBJ databases">
        <title>Draft genome sequences of two oriental melons (Cucumis melo L. var makuwa).</title>
        <authorList>
            <person name="Kwon S.-Y."/>
        </authorList>
    </citation>
    <scope>NUCLEOTIDE SEQUENCE [LARGE SCALE GENOMIC DNA]</scope>
    <source>
        <strain evidence="2">cv. SW 3</strain>
        <tissue evidence="1">Leaf</tissue>
    </source>
</reference>
<name>A0A5A7SYL4_CUCMM</name>
<sequence length="261" mass="29064">MDASGFLFASAMYFLHRSSAAASSIFYLFSASRNNISVGRLCPYRKWHPLLRVPSSAAPKTRAKQQTVAVVAALNFRPLSRAAKDSRSRCIKDLTLKFSGPTASSFGDSSLYSGNVTASCSLYDIGCKELFTDRHRCSDVLYIVVMLMGYVVDWNCMSMDFKFLRLGVSFGITRLICASFGITRLIRASFGITRLISVSFGVTRLIRASFGITRLMYKDTARGRSTRGRRMREGHMDVKVACEEDRRGEEGFVNAIRGCLI</sequence>
<organism evidence="1 2">
    <name type="scientific">Cucumis melo var. makuwa</name>
    <name type="common">Oriental melon</name>
    <dbReference type="NCBI Taxonomy" id="1194695"/>
    <lineage>
        <taxon>Eukaryota</taxon>
        <taxon>Viridiplantae</taxon>
        <taxon>Streptophyta</taxon>
        <taxon>Embryophyta</taxon>
        <taxon>Tracheophyta</taxon>
        <taxon>Spermatophyta</taxon>
        <taxon>Magnoliopsida</taxon>
        <taxon>eudicotyledons</taxon>
        <taxon>Gunneridae</taxon>
        <taxon>Pentapetalae</taxon>
        <taxon>rosids</taxon>
        <taxon>fabids</taxon>
        <taxon>Cucurbitales</taxon>
        <taxon>Cucurbitaceae</taxon>
        <taxon>Benincaseae</taxon>
        <taxon>Cucumis</taxon>
    </lineage>
</organism>
<dbReference type="AlphaFoldDB" id="A0A5A7SYL4"/>
<dbReference type="Proteomes" id="UP000321393">
    <property type="component" value="Unassembled WGS sequence"/>
</dbReference>
<comment type="caution">
    <text evidence="1">The sequence shown here is derived from an EMBL/GenBank/DDBJ whole genome shotgun (WGS) entry which is preliminary data.</text>
</comment>
<accession>A0A5A7SYL4</accession>